<dbReference type="Pfam" id="PF00672">
    <property type="entry name" value="HAMP"/>
    <property type="match status" value="1"/>
</dbReference>
<dbReference type="InterPro" id="IPR005467">
    <property type="entry name" value="His_kinase_dom"/>
</dbReference>
<evidence type="ECO:0000259" key="10">
    <source>
        <dbReference type="PROSITE" id="PS50109"/>
    </source>
</evidence>
<keyword evidence="4" id="KW-0597">Phosphoprotein</keyword>
<evidence type="ECO:0000256" key="8">
    <source>
        <dbReference type="ARBA" id="ARBA00023136"/>
    </source>
</evidence>
<gene>
    <name evidence="13" type="ORF">SAMN02746089_00185</name>
</gene>
<dbReference type="PANTHER" id="PTHR45453:SF1">
    <property type="entry name" value="PHOSPHATE REGULON SENSOR PROTEIN PHOR"/>
    <property type="match status" value="1"/>
</dbReference>
<feature type="domain" description="Histidine kinase" evidence="10">
    <location>
        <begin position="250"/>
        <end position="468"/>
    </location>
</feature>
<evidence type="ECO:0000313" key="14">
    <source>
        <dbReference type="Proteomes" id="UP000184088"/>
    </source>
</evidence>
<dbReference type="CDD" id="cd06225">
    <property type="entry name" value="HAMP"/>
    <property type="match status" value="1"/>
</dbReference>
<evidence type="ECO:0000313" key="13">
    <source>
        <dbReference type="EMBL" id="SHE38097.1"/>
    </source>
</evidence>
<dbReference type="NCBIfam" id="NF046044">
    <property type="entry name" value="PnpS"/>
    <property type="match status" value="1"/>
</dbReference>
<evidence type="ECO:0000256" key="3">
    <source>
        <dbReference type="ARBA" id="ARBA00012438"/>
    </source>
</evidence>
<dbReference type="Gene3D" id="6.10.340.10">
    <property type="match status" value="1"/>
</dbReference>
<dbReference type="SUPFAM" id="SSF55874">
    <property type="entry name" value="ATPase domain of HSP90 chaperone/DNA topoisomerase II/histidine kinase"/>
    <property type="match status" value="1"/>
</dbReference>
<evidence type="ECO:0000259" key="11">
    <source>
        <dbReference type="PROSITE" id="PS50112"/>
    </source>
</evidence>
<dbReference type="PROSITE" id="PS50885">
    <property type="entry name" value="HAMP"/>
    <property type="match status" value="1"/>
</dbReference>
<evidence type="ECO:0000256" key="6">
    <source>
        <dbReference type="ARBA" id="ARBA00022777"/>
    </source>
</evidence>
<dbReference type="Proteomes" id="UP000184088">
    <property type="component" value="Unassembled WGS sequence"/>
</dbReference>
<dbReference type="PRINTS" id="PR00344">
    <property type="entry name" value="BCTRLSENSOR"/>
</dbReference>
<dbReference type="Pfam" id="PF00989">
    <property type="entry name" value="PAS"/>
    <property type="match status" value="1"/>
</dbReference>
<keyword evidence="6 13" id="KW-0418">Kinase</keyword>
<dbReference type="InterPro" id="IPR003660">
    <property type="entry name" value="HAMP_dom"/>
</dbReference>
<dbReference type="PANTHER" id="PTHR45453">
    <property type="entry name" value="PHOSPHATE REGULON SENSOR PROTEIN PHOR"/>
    <property type="match status" value="1"/>
</dbReference>
<dbReference type="EMBL" id="FQVH01000001">
    <property type="protein sequence ID" value="SHE38097.1"/>
    <property type="molecule type" value="Genomic_DNA"/>
</dbReference>
<dbReference type="Gene3D" id="3.30.450.20">
    <property type="entry name" value="PAS domain"/>
    <property type="match status" value="1"/>
</dbReference>
<dbReference type="GO" id="GO:0004721">
    <property type="term" value="F:phosphoprotein phosphatase activity"/>
    <property type="evidence" value="ECO:0007669"/>
    <property type="project" value="TreeGrafter"/>
</dbReference>
<dbReference type="CDD" id="cd00075">
    <property type="entry name" value="HATPase"/>
    <property type="match status" value="1"/>
</dbReference>
<evidence type="ECO:0000259" key="12">
    <source>
        <dbReference type="PROSITE" id="PS50885"/>
    </source>
</evidence>
<dbReference type="Pfam" id="PF00512">
    <property type="entry name" value="HisKA"/>
    <property type="match status" value="1"/>
</dbReference>
<feature type="domain" description="HAMP" evidence="12">
    <location>
        <begin position="60"/>
        <end position="112"/>
    </location>
</feature>
<dbReference type="SUPFAM" id="SSF47384">
    <property type="entry name" value="Homodimeric domain of signal transducing histidine kinase"/>
    <property type="match status" value="1"/>
</dbReference>
<evidence type="ECO:0000256" key="5">
    <source>
        <dbReference type="ARBA" id="ARBA00022679"/>
    </source>
</evidence>
<keyword evidence="14" id="KW-1185">Reference proteome</keyword>
<dbReference type="SMART" id="SM00387">
    <property type="entry name" value="HATPase_c"/>
    <property type="match status" value="1"/>
</dbReference>
<dbReference type="InterPro" id="IPR050351">
    <property type="entry name" value="BphY/WalK/GraS-like"/>
</dbReference>
<dbReference type="InterPro" id="IPR004358">
    <property type="entry name" value="Sig_transdc_His_kin-like_C"/>
</dbReference>
<dbReference type="PROSITE" id="PS50112">
    <property type="entry name" value="PAS"/>
    <property type="match status" value="1"/>
</dbReference>
<dbReference type="GO" id="GO:0006355">
    <property type="term" value="P:regulation of DNA-templated transcription"/>
    <property type="evidence" value="ECO:0007669"/>
    <property type="project" value="InterPro"/>
</dbReference>
<dbReference type="SMART" id="SM00091">
    <property type="entry name" value="PAS"/>
    <property type="match status" value="1"/>
</dbReference>
<dbReference type="InterPro" id="IPR036890">
    <property type="entry name" value="HATPase_C_sf"/>
</dbReference>
<dbReference type="InterPro" id="IPR003661">
    <property type="entry name" value="HisK_dim/P_dom"/>
</dbReference>
<dbReference type="PROSITE" id="PS50109">
    <property type="entry name" value="HIS_KIN"/>
    <property type="match status" value="1"/>
</dbReference>
<evidence type="ECO:0000256" key="2">
    <source>
        <dbReference type="ARBA" id="ARBA00004370"/>
    </source>
</evidence>
<dbReference type="OrthoDB" id="9796330at2"/>
<dbReference type="SUPFAM" id="SSF55785">
    <property type="entry name" value="PYP-like sensor domain (PAS domain)"/>
    <property type="match status" value="1"/>
</dbReference>
<keyword evidence="8 9" id="KW-0472">Membrane</keyword>
<evidence type="ECO:0000256" key="1">
    <source>
        <dbReference type="ARBA" id="ARBA00000085"/>
    </source>
</evidence>
<proteinExistence type="predicted"/>
<keyword evidence="7" id="KW-0902">Two-component regulatory system</keyword>
<dbReference type="InterPro" id="IPR003594">
    <property type="entry name" value="HATPase_dom"/>
</dbReference>
<dbReference type="GO" id="GO:0005886">
    <property type="term" value="C:plasma membrane"/>
    <property type="evidence" value="ECO:0007669"/>
    <property type="project" value="TreeGrafter"/>
</dbReference>
<protein>
    <recommendedName>
        <fullName evidence="3">histidine kinase</fullName>
        <ecNumber evidence="3">2.7.13.3</ecNumber>
    </recommendedName>
</protein>
<organism evidence="13 14">
    <name type="scientific">Caldanaerobius fijiensis DSM 17918</name>
    <dbReference type="NCBI Taxonomy" id="1121256"/>
    <lineage>
        <taxon>Bacteria</taxon>
        <taxon>Bacillati</taxon>
        <taxon>Bacillota</taxon>
        <taxon>Clostridia</taxon>
        <taxon>Thermoanaerobacterales</taxon>
        <taxon>Thermoanaerobacteraceae</taxon>
        <taxon>Caldanaerobius</taxon>
    </lineage>
</organism>
<feature type="transmembrane region" description="Helical" evidence="9">
    <location>
        <begin position="37"/>
        <end position="59"/>
    </location>
</feature>
<keyword evidence="5" id="KW-0808">Transferase</keyword>
<dbReference type="InterPro" id="IPR036097">
    <property type="entry name" value="HisK_dim/P_sf"/>
</dbReference>
<comment type="catalytic activity">
    <reaction evidence="1">
        <text>ATP + protein L-histidine = ADP + protein N-phospho-L-histidine.</text>
        <dbReference type="EC" id="2.7.13.3"/>
    </reaction>
</comment>
<dbReference type="Gene3D" id="1.10.287.130">
    <property type="match status" value="1"/>
</dbReference>
<dbReference type="InterPro" id="IPR013767">
    <property type="entry name" value="PAS_fold"/>
</dbReference>
<dbReference type="SUPFAM" id="SSF158472">
    <property type="entry name" value="HAMP domain-like"/>
    <property type="match status" value="1"/>
</dbReference>
<evidence type="ECO:0000256" key="7">
    <source>
        <dbReference type="ARBA" id="ARBA00023012"/>
    </source>
</evidence>
<feature type="transmembrane region" description="Helical" evidence="9">
    <location>
        <begin position="6"/>
        <end position="25"/>
    </location>
</feature>
<dbReference type="CDD" id="cd00082">
    <property type="entry name" value="HisKA"/>
    <property type="match status" value="1"/>
</dbReference>
<dbReference type="STRING" id="1121256.SAMN02746089_00185"/>
<dbReference type="FunFam" id="1.10.287.130:FF:000001">
    <property type="entry name" value="Two-component sensor histidine kinase"/>
    <property type="match status" value="1"/>
</dbReference>
<dbReference type="Gene3D" id="3.30.565.10">
    <property type="entry name" value="Histidine kinase-like ATPase, C-terminal domain"/>
    <property type="match status" value="1"/>
</dbReference>
<keyword evidence="9" id="KW-0812">Transmembrane</keyword>
<comment type="subcellular location">
    <subcellularLocation>
        <location evidence="2">Membrane</location>
    </subcellularLocation>
</comment>
<name>A0A1M4T1F0_9THEO</name>
<keyword evidence="9" id="KW-1133">Transmembrane helix</keyword>
<evidence type="ECO:0000256" key="9">
    <source>
        <dbReference type="SAM" id="Phobius"/>
    </source>
</evidence>
<dbReference type="FunFam" id="3.30.565.10:FF:000006">
    <property type="entry name" value="Sensor histidine kinase WalK"/>
    <property type="match status" value="1"/>
</dbReference>
<dbReference type="InterPro" id="IPR000014">
    <property type="entry name" value="PAS"/>
</dbReference>
<feature type="domain" description="PAS" evidence="11">
    <location>
        <begin position="117"/>
        <end position="168"/>
    </location>
</feature>
<dbReference type="RefSeq" id="WP_073341198.1">
    <property type="nucleotide sequence ID" value="NZ_FQVH01000001.1"/>
</dbReference>
<dbReference type="Pfam" id="PF02518">
    <property type="entry name" value="HATPase_c"/>
    <property type="match status" value="1"/>
</dbReference>
<reference evidence="13 14" key="1">
    <citation type="submission" date="2016-11" db="EMBL/GenBank/DDBJ databases">
        <authorList>
            <person name="Jaros S."/>
            <person name="Januszkiewicz K."/>
            <person name="Wedrychowicz H."/>
        </authorList>
    </citation>
    <scope>NUCLEOTIDE SEQUENCE [LARGE SCALE GENOMIC DNA]</scope>
    <source>
        <strain evidence="13 14">DSM 17918</strain>
    </source>
</reference>
<dbReference type="InterPro" id="IPR035965">
    <property type="entry name" value="PAS-like_dom_sf"/>
</dbReference>
<dbReference type="GO" id="GO:0000155">
    <property type="term" value="F:phosphorelay sensor kinase activity"/>
    <property type="evidence" value="ECO:0007669"/>
    <property type="project" value="InterPro"/>
</dbReference>
<evidence type="ECO:0000256" key="4">
    <source>
        <dbReference type="ARBA" id="ARBA00022553"/>
    </source>
</evidence>
<sequence>MQKKLFTTYIILVLLGVGTTSFFFLGTMSKWHMQNIVVYMLLSLLLGSSIAILLGLRFLKKIIRPIYEITEIAEDISNGKITKSINEDYEDEIGMLARAIKKMTETLNLTINELHDRNAKLEAVLTSIINGVIAIDNEEKVLLINHAAAKTLAVDTEHAIGKHILELVRSSKMHDIIDDILKNKKYYETEIELFYPEYRFIKIYTNPIRIPVLSNGRFGEGDKNIGLVIVLNDVTEIKKLEKMRSEFAANVSHELRTPLTSIKGFVETLREGALEDKETADKFLEIIELETERLSRLINDILTLSEIEGLKGDIKLAPEKIKDIVEEVIYMLKNQAKEKNITVTYVIEPIDLVMKTNKDRIKQMLLNLVENGIKYTGIGGHVDIKVYAEGKNVTFSVKDDGIGIPKEHIPRLFERFYRVDKSRSRKLGGTGLGLAIVKHIVNSFNGTITVNSEVGKGTEFIINLPRTRDYEN</sequence>
<dbReference type="GO" id="GO:0016036">
    <property type="term" value="P:cellular response to phosphate starvation"/>
    <property type="evidence" value="ECO:0007669"/>
    <property type="project" value="TreeGrafter"/>
</dbReference>
<accession>A0A1M4T1F0</accession>
<dbReference type="SMART" id="SM00388">
    <property type="entry name" value="HisKA"/>
    <property type="match status" value="1"/>
</dbReference>
<dbReference type="EC" id="2.7.13.3" evidence="3"/>
<dbReference type="AlphaFoldDB" id="A0A1M4T1F0"/>
<dbReference type="SMART" id="SM00304">
    <property type="entry name" value="HAMP"/>
    <property type="match status" value="1"/>
</dbReference>
<dbReference type="CDD" id="cd00130">
    <property type="entry name" value="PAS"/>
    <property type="match status" value="1"/>
</dbReference>